<proteinExistence type="predicted"/>
<gene>
    <name evidence="2" type="ORF">AB4566_15570</name>
</gene>
<dbReference type="PROSITE" id="PS51186">
    <property type="entry name" value="GNAT"/>
    <property type="match status" value="1"/>
</dbReference>
<dbReference type="Pfam" id="PF00583">
    <property type="entry name" value="Acetyltransf_1"/>
    <property type="match status" value="1"/>
</dbReference>
<dbReference type="EC" id="2.3.-.-" evidence="2"/>
<reference evidence="2 3" key="1">
    <citation type="journal article" date="2024" name="ISME J.">
        <title>Tailless and filamentous prophages are predominant in marine Vibrio.</title>
        <authorList>
            <person name="Steensen K."/>
            <person name="Seneca J."/>
            <person name="Bartlau N."/>
            <person name="Yu X.A."/>
            <person name="Hussain F.A."/>
            <person name="Polz M.F."/>
        </authorList>
    </citation>
    <scope>NUCLEOTIDE SEQUENCE [LARGE SCALE GENOMIC DNA]</scope>
    <source>
        <strain evidence="2 3">10N.222.51.A1</strain>
    </source>
</reference>
<organism evidence="2 3">
    <name type="scientific">Vibrio gallaecicus</name>
    <dbReference type="NCBI Taxonomy" id="552386"/>
    <lineage>
        <taxon>Bacteria</taxon>
        <taxon>Pseudomonadati</taxon>
        <taxon>Pseudomonadota</taxon>
        <taxon>Gammaproteobacteria</taxon>
        <taxon>Vibrionales</taxon>
        <taxon>Vibrionaceae</taxon>
        <taxon>Vibrio</taxon>
    </lineage>
</organism>
<evidence type="ECO:0000259" key="1">
    <source>
        <dbReference type="PROSITE" id="PS51186"/>
    </source>
</evidence>
<dbReference type="GO" id="GO:0016746">
    <property type="term" value="F:acyltransferase activity"/>
    <property type="evidence" value="ECO:0007669"/>
    <property type="project" value="UniProtKB-KW"/>
</dbReference>
<dbReference type="SUPFAM" id="SSF55729">
    <property type="entry name" value="Acyl-CoA N-acyltransferases (Nat)"/>
    <property type="match status" value="1"/>
</dbReference>
<dbReference type="Proteomes" id="UP001570417">
    <property type="component" value="Unassembled WGS sequence"/>
</dbReference>
<evidence type="ECO:0000313" key="2">
    <source>
        <dbReference type="EMBL" id="MFA0569689.1"/>
    </source>
</evidence>
<keyword evidence="3" id="KW-1185">Reference proteome</keyword>
<evidence type="ECO:0000313" key="3">
    <source>
        <dbReference type="Proteomes" id="UP001570417"/>
    </source>
</evidence>
<protein>
    <submittedName>
        <fullName evidence="2">GNAT family N-acetyltransferase</fullName>
        <ecNumber evidence="2">2.3.-.-</ecNumber>
    </submittedName>
</protein>
<dbReference type="InterPro" id="IPR000182">
    <property type="entry name" value="GNAT_dom"/>
</dbReference>
<dbReference type="InterPro" id="IPR016181">
    <property type="entry name" value="Acyl_CoA_acyltransferase"/>
</dbReference>
<keyword evidence="2" id="KW-0012">Acyltransferase</keyword>
<keyword evidence="2" id="KW-0808">Transferase</keyword>
<dbReference type="Gene3D" id="3.40.630.30">
    <property type="match status" value="1"/>
</dbReference>
<dbReference type="EMBL" id="JBFRUW010000058">
    <property type="protein sequence ID" value="MFA0569689.1"/>
    <property type="molecule type" value="Genomic_DNA"/>
</dbReference>
<feature type="domain" description="N-acetyltransferase" evidence="1">
    <location>
        <begin position="5"/>
        <end position="149"/>
    </location>
</feature>
<sequence>MANHIEFKPFEPSDRDACLQIFDENCPLYFATNEREDYSGFLNSFPEGYEVCMVNSHIVGAYGLAVDDQKNCHLNWILISPDTQGSGIGNEFMTRAIARAKFLGSEEIQIAASHLSAPFFAKYGALEVNYISDGWGLGMHRVDMRLKLL</sequence>
<name>A0ABV4NF97_9VIBR</name>
<accession>A0ABV4NF97</accession>
<comment type="caution">
    <text evidence="2">The sequence shown here is derived from an EMBL/GenBank/DDBJ whole genome shotgun (WGS) entry which is preliminary data.</text>
</comment>
<dbReference type="RefSeq" id="WP_372266900.1">
    <property type="nucleotide sequence ID" value="NZ_JBFRUW010000058.1"/>
</dbReference>